<feature type="domain" description="Methylated-DNA-[protein]-cysteine S-methyltransferase DNA binding" evidence="9">
    <location>
        <begin position="101"/>
        <end position="180"/>
    </location>
</feature>
<dbReference type="PANTHER" id="PTHR10815">
    <property type="entry name" value="METHYLATED-DNA--PROTEIN-CYSTEINE METHYLTRANSFERASE"/>
    <property type="match status" value="1"/>
</dbReference>
<evidence type="ECO:0000256" key="2">
    <source>
        <dbReference type="ARBA" id="ARBA00008711"/>
    </source>
</evidence>
<evidence type="ECO:0000256" key="1">
    <source>
        <dbReference type="ARBA" id="ARBA00001286"/>
    </source>
</evidence>
<dbReference type="HOGENOM" id="CLU_000445_52_2_7"/>
<dbReference type="InterPro" id="IPR014048">
    <property type="entry name" value="MethylDNA_cys_MeTrfase_DNA-bd"/>
</dbReference>
<dbReference type="Gene3D" id="1.10.10.10">
    <property type="entry name" value="Winged helix-like DNA-binding domain superfamily/Winged helix DNA-binding domain"/>
    <property type="match status" value="1"/>
</dbReference>
<keyword evidence="11" id="KW-1185">Reference proteome</keyword>
<dbReference type="FunFam" id="1.10.10.10:FF:000214">
    <property type="entry name" value="Methylated-DNA--protein-cysteine methyltransferase"/>
    <property type="match status" value="1"/>
</dbReference>
<dbReference type="CDD" id="cd06445">
    <property type="entry name" value="ATase"/>
    <property type="match status" value="1"/>
</dbReference>
<dbReference type="PROSITE" id="PS00374">
    <property type="entry name" value="MGMT"/>
    <property type="match status" value="1"/>
</dbReference>
<dbReference type="Pfam" id="PF01035">
    <property type="entry name" value="DNA_binding_1"/>
    <property type="match status" value="1"/>
</dbReference>
<dbReference type="EMBL" id="CP002629">
    <property type="protein sequence ID" value="AEB09460.1"/>
    <property type="molecule type" value="Genomic_DNA"/>
</dbReference>
<accession>F2NJE8</accession>
<proteinExistence type="inferred from homology"/>
<name>F2NJE8_DESAR</name>
<dbReference type="NCBIfam" id="TIGR00589">
    <property type="entry name" value="ogt"/>
    <property type="match status" value="1"/>
</dbReference>
<comment type="catalytic activity">
    <reaction evidence="8">
        <text>a 6-O-methyl-2'-deoxyguanosine in DNA + L-cysteinyl-[protein] = S-methyl-L-cysteinyl-[protein] + a 2'-deoxyguanosine in DNA</text>
        <dbReference type="Rhea" id="RHEA:24000"/>
        <dbReference type="Rhea" id="RHEA-COMP:10131"/>
        <dbReference type="Rhea" id="RHEA-COMP:10132"/>
        <dbReference type="Rhea" id="RHEA-COMP:11367"/>
        <dbReference type="Rhea" id="RHEA-COMP:11368"/>
        <dbReference type="ChEBI" id="CHEBI:29950"/>
        <dbReference type="ChEBI" id="CHEBI:82612"/>
        <dbReference type="ChEBI" id="CHEBI:85445"/>
        <dbReference type="ChEBI" id="CHEBI:85448"/>
        <dbReference type="EC" id="2.1.1.63"/>
    </reaction>
</comment>
<evidence type="ECO:0000256" key="3">
    <source>
        <dbReference type="ARBA" id="ARBA00011918"/>
    </source>
</evidence>
<dbReference type="InterPro" id="IPR036631">
    <property type="entry name" value="MGMT_N_sf"/>
</dbReference>
<dbReference type="SUPFAM" id="SSF53155">
    <property type="entry name" value="Methylated DNA-protein cysteine methyltransferase domain"/>
    <property type="match status" value="1"/>
</dbReference>
<dbReference type="InterPro" id="IPR036388">
    <property type="entry name" value="WH-like_DNA-bd_sf"/>
</dbReference>
<dbReference type="KEGG" id="dao:Desac_1609"/>
<keyword evidence="6" id="KW-0227">DNA damage</keyword>
<keyword evidence="5 10" id="KW-0808">Transferase</keyword>
<dbReference type="Proteomes" id="UP000000483">
    <property type="component" value="Chromosome"/>
</dbReference>
<evidence type="ECO:0000256" key="8">
    <source>
        <dbReference type="ARBA" id="ARBA00049348"/>
    </source>
</evidence>
<evidence type="ECO:0000256" key="7">
    <source>
        <dbReference type="ARBA" id="ARBA00023204"/>
    </source>
</evidence>
<dbReference type="GO" id="GO:0032259">
    <property type="term" value="P:methylation"/>
    <property type="evidence" value="ECO:0007669"/>
    <property type="project" value="UniProtKB-KW"/>
</dbReference>
<evidence type="ECO:0000313" key="10">
    <source>
        <dbReference type="EMBL" id="AEB09460.1"/>
    </source>
</evidence>
<dbReference type="OrthoDB" id="9802228at2"/>
<comment type="catalytic activity">
    <reaction evidence="1">
        <text>a 4-O-methyl-thymidine in DNA + L-cysteinyl-[protein] = a thymidine in DNA + S-methyl-L-cysteinyl-[protein]</text>
        <dbReference type="Rhea" id="RHEA:53428"/>
        <dbReference type="Rhea" id="RHEA-COMP:10131"/>
        <dbReference type="Rhea" id="RHEA-COMP:10132"/>
        <dbReference type="Rhea" id="RHEA-COMP:13555"/>
        <dbReference type="Rhea" id="RHEA-COMP:13556"/>
        <dbReference type="ChEBI" id="CHEBI:29950"/>
        <dbReference type="ChEBI" id="CHEBI:82612"/>
        <dbReference type="ChEBI" id="CHEBI:137386"/>
        <dbReference type="ChEBI" id="CHEBI:137387"/>
        <dbReference type="EC" id="2.1.1.63"/>
    </reaction>
</comment>
<evidence type="ECO:0000259" key="9">
    <source>
        <dbReference type="Pfam" id="PF01035"/>
    </source>
</evidence>
<reference evidence="10 11" key="1">
    <citation type="journal article" date="2011" name="Stand. Genomic Sci.">
        <title>Complete genome sequence of the acetate-degrading sulfate reducer Desulfobacca acetoxidans type strain (ASRB2).</title>
        <authorList>
            <person name="Goker M."/>
            <person name="Teshima H."/>
            <person name="Lapidus A."/>
            <person name="Nolan M."/>
            <person name="Lucas S."/>
            <person name="Hammon N."/>
            <person name="Deshpande S."/>
            <person name="Cheng J.F."/>
            <person name="Tapia R."/>
            <person name="Han C."/>
            <person name="Goodwin L."/>
            <person name="Pitluck S."/>
            <person name="Huntemann M."/>
            <person name="Liolios K."/>
            <person name="Ivanova N."/>
            <person name="Pagani I."/>
            <person name="Mavromatis K."/>
            <person name="Ovchinikova G."/>
            <person name="Pati A."/>
            <person name="Chen A."/>
            <person name="Palaniappan K."/>
            <person name="Land M."/>
            <person name="Hauser L."/>
            <person name="Brambilla E.M."/>
            <person name="Rohde M."/>
            <person name="Spring S."/>
            <person name="Detter J.C."/>
            <person name="Woyke T."/>
            <person name="Bristow J."/>
            <person name="Eisen J.A."/>
            <person name="Markowitz V."/>
            <person name="Hugenholtz P."/>
            <person name="Kyrpides N.C."/>
            <person name="Klenk H.P."/>
        </authorList>
    </citation>
    <scope>NUCLEOTIDE SEQUENCE [LARGE SCALE GENOMIC DNA]</scope>
    <source>
        <strain evidence="11">ATCC 700848 / DSM 11109 / ASRB2</strain>
    </source>
</reference>
<dbReference type="RefSeq" id="WP_013706570.1">
    <property type="nucleotide sequence ID" value="NC_015388.1"/>
</dbReference>
<dbReference type="SUPFAM" id="SSF46767">
    <property type="entry name" value="Methylated DNA-protein cysteine methyltransferase, C-terminal domain"/>
    <property type="match status" value="1"/>
</dbReference>
<keyword evidence="7" id="KW-0234">DNA repair</keyword>
<evidence type="ECO:0000313" key="11">
    <source>
        <dbReference type="Proteomes" id="UP000000483"/>
    </source>
</evidence>
<dbReference type="AlphaFoldDB" id="F2NJE8"/>
<dbReference type="PANTHER" id="PTHR10815:SF13">
    <property type="entry name" value="METHYLATED-DNA--PROTEIN-CYSTEINE METHYLTRANSFERASE"/>
    <property type="match status" value="1"/>
</dbReference>
<dbReference type="InterPro" id="IPR036217">
    <property type="entry name" value="MethylDNA_cys_MeTrfase_DNAb"/>
</dbReference>
<dbReference type="GO" id="GO:0006281">
    <property type="term" value="P:DNA repair"/>
    <property type="evidence" value="ECO:0007669"/>
    <property type="project" value="UniProtKB-KW"/>
</dbReference>
<reference evidence="11" key="2">
    <citation type="submission" date="2011-03" db="EMBL/GenBank/DDBJ databases">
        <title>The complete genome of Desulfobacca acetoxidans DSM 11109.</title>
        <authorList>
            <consortium name="US DOE Joint Genome Institute (JGI-PGF)"/>
            <person name="Lucas S."/>
            <person name="Copeland A."/>
            <person name="Lapidus A."/>
            <person name="Bruce D."/>
            <person name="Goodwin L."/>
            <person name="Pitluck S."/>
            <person name="Peters L."/>
            <person name="Kyrpides N."/>
            <person name="Mavromatis K."/>
            <person name="Ivanova N."/>
            <person name="Ovchinnikova G."/>
            <person name="Teshima H."/>
            <person name="Detter J.C."/>
            <person name="Han C."/>
            <person name="Land M."/>
            <person name="Hauser L."/>
            <person name="Markowitz V."/>
            <person name="Cheng J.-F."/>
            <person name="Hugenholtz P."/>
            <person name="Woyke T."/>
            <person name="Wu D."/>
            <person name="Spring S."/>
            <person name="Schueler E."/>
            <person name="Brambilla E."/>
            <person name="Klenk H.-P."/>
            <person name="Eisen J.A."/>
        </authorList>
    </citation>
    <scope>NUCLEOTIDE SEQUENCE [LARGE SCALE GENOMIC DNA]</scope>
    <source>
        <strain evidence="11">ATCC 700848 / DSM 11109 / ASRB2</strain>
    </source>
</reference>
<dbReference type="EC" id="2.1.1.63" evidence="3"/>
<dbReference type="STRING" id="880072.Desac_1609"/>
<evidence type="ECO:0000256" key="4">
    <source>
        <dbReference type="ARBA" id="ARBA00022603"/>
    </source>
</evidence>
<protein>
    <recommendedName>
        <fullName evidence="3">methylated-DNA--[protein]-cysteine S-methyltransferase</fullName>
        <ecNumber evidence="3">2.1.1.63</ecNumber>
    </recommendedName>
</protein>
<keyword evidence="4 10" id="KW-0489">Methyltransferase</keyword>
<organism evidence="10 11">
    <name type="scientific">Desulfobacca acetoxidans (strain ATCC 700848 / DSM 11109 / ASRB2)</name>
    <dbReference type="NCBI Taxonomy" id="880072"/>
    <lineage>
        <taxon>Bacteria</taxon>
        <taxon>Pseudomonadati</taxon>
        <taxon>Thermodesulfobacteriota</taxon>
        <taxon>Desulfobaccia</taxon>
        <taxon>Desulfobaccales</taxon>
        <taxon>Desulfobaccaceae</taxon>
        <taxon>Desulfobacca</taxon>
    </lineage>
</organism>
<comment type="similarity">
    <text evidence="2">Belongs to the MGMT family.</text>
</comment>
<dbReference type="GO" id="GO:0003908">
    <property type="term" value="F:methylated-DNA-[protein]-cysteine S-methyltransferase activity"/>
    <property type="evidence" value="ECO:0007669"/>
    <property type="project" value="UniProtKB-EC"/>
</dbReference>
<dbReference type="eggNOG" id="COG0350">
    <property type="taxonomic scope" value="Bacteria"/>
</dbReference>
<gene>
    <name evidence="10" type="ordered locus">Desac_1609</name>
</gene>
<dbReference type="InterPro" id="IPR001497">
    <property type="entry name" value="MethylDNA_cys_MeTrfase_AS"/>
</dbReference>
<evidence type="ECO:0000256" key="6">
    <source>
        <dbReference type="ARBA" id="ARBA00022763"/>
    </source>
</evidence>
<sequence>MRRVRSHFDRGEVSDIWGEMLQTPLCPLWLYFSRSGLRAVYFNHPGQQLGPQWPVRVRPTEAKLMADLHRWRWETVTALGAYFDGRIPDFGRLTLDMRGTAFQVRVWQALRQTPFGGLTSYQKLAQCIGMPGGARAVGGALRVNPLPIIIPCHRVLTANGGLGGFSAGLNYKRYLLSHERLVLDGNPLPPYVSDC</sequence>
<evidence type="ECO:0000256" key="5">
    <source>
        <dbReference type="ARBA" id="ARBA00022679"/>
    </source>
</evidence>